<dbReference type="AlphaFoldDB" id="A0AAV4XQQ7"/>
<gene>
    <name evidence="1" type="ORF">CEXT_617211</name>
</gene>
<evidence type="ECO:0000313" key="1">
    <source>
        <dbReference type="EMBL" id="GIY97377.1"/>
    </source>
</evidence>
<dbReference type="Proteomes" id="UP001054945">
    <property type="component" value="Unassembled WGS sequence"/>
</dbReference>
<evidence type="ECO:0000313" key="2">
    <source>
        <dbReference type="Proteomes" id="UP001054945"/>
    </source>
</evidence>
<accession>A0AAV4XQQ7</accession>
<dbReference type="EMBL" id="BPLR01018153">
    <property type="protein sequence ID" value="GIY97377.1"/>
    <property type="molecule type" value="Genomic_DNA"/>
</dbReference>
<proteinExistence type="predicted"/>
<sequence>MPQIYFHQKLSNSKSCPPSSCFIADDNCTKSVRDCVQKGRTLTSRIDIIWQFSWSFTTFSKNFVANDTRPWQNFQFWRRFDTQQDADTLILLERHFSLLFFTKEFSKN</sequence>
<keyword evidence="2" id="KW-1185">Reference proteome</keyword>
<protein>
    <submittedName>
        <fullName evidence="1">Uncharacterized protein</fullName>
    </submittedName>
</protein>
<organism evidence="1 2">
    <name type="scientific">Caerostris extrusa</name>
    <name type="common">Bark spider</name>
    <name type="synonym">Caerostris bankana</name>
    <dbReference type="NCBI Taxonomy" id="172846"/>
    <lineage>
        <taxon>Eukaryota</taxon>
        <taxon>Metazoa</taxon>
        <taxon>Ecdysozoa</taxon>
        <taxon>Arthropoda</taxon>
        <taxon>Chelicerata</taxon>
        <taxon>Arachnida</taxon>
        <taxon>Araneae</taxon>
        <taxon>Araneomorphae</taxon>
        <taxon>Entelegynae</taxon>
        <taxon>Araneoidea</taxon>
        <taxon>Araneidae</taxon>
        <taxon>Caerostris</taxon>
    </lineage>
</organism>
<reference evidence="1 2" key="1">
    <citation type="submission" date="2021-06" db="EMBL/GenBank/DDBJ databases">
        <title>Caerostris extrusa draft genome.</title>
        <authorList>
            <person name="Kono N."/>
            <person name="Arakawa K."/>
        </authorList>
    </citation>
    <scope>NUCLEOTIDE SEQUENCE [LARGE SCALE GENOMIC DNA]</scope>
</reference>
<name>A0AAV4XQQ7_CAEEX</name>
<comment type="caution">
    <text evidence="1">The sequence shown here is derived from an EMBL/GenBank/DDBJ whole genome shotgun (WGS) entry which is preliminary data.</text>
</comment>